<dbReference type="InterPro" id="IPR029045">
    <property type="entry name" value="ClpP/crotonase-like_dom_sf"/>
</dbReference>
<evidence type="ECO:0000313" key="3">
    <source>
        <dbReference type="Proteomes" id="UP001174909"/>
    </source>
</evidence>
<dbReference type="InterPro" id="IPR034733">
    <property type="entry name" value="AcCoA_carboxyl_beta"/>
</dbReference>
<evidence type="ECO:0000259" key="1">
    <source>
        <dbReference type="PROSITE" id="PS50989"/>
    </source>
</evidence>
<reference evidence="2" key="1">
    <citation type="submission" date="2023-03" db="EMBL/GenBank/DDBJ databases">
        <authorList>
            <person name="Steffen K."/>
            <person name="Cardenas P."/>
        </authorList>
    </citation>
    <scope>NUCLEOTIDE SEQUENCE</scope>
</reference>
<dbReference type="Proteomes" id="UP001174909">
    <property type="component" value="Unassembled WGS sequence"/>
</dbReference>
<dbReference type="PANTHER" id="PTHR43842:SF2">
    <property type="entry name" value="PROPIONYL-COA CARBOXYLASE BETA CHAIN, MITOCHONDRIAL"/>
    <property type="match status" value="1"/>
</dbReference>
<dbReference type="Pfam" id="PF01039">
    <property type="entry name" value="Carboxyl_trans"/>
    <property type="match status" value="1"/>
</dbReference>
<keyword evidence="3" id="KW-1185">Reference proteome</keyword>
<dbReference type="GO" id="GO:0004658">
    <property type="term" value="F:propionyl-CoA carboxylase activity"/>
    <property type="evidence" value="ECO:0007669"/>
    <property type="project" value="TreeGrafter"/>
</dbReference>
<dbReference type="InterPro" id="IPR011763">
    <property type="entry name" value="COA_CT_C"/>
</dbReference>
<dbReference type="AlphaFoldDB" id="A0AA35RQY5"/>
<organism evidence="2 3">
    <name type="scientific">Geodia barretti</name>
    <name type="common">Barrett's horny sponge</name>
    <dbReference type="NCBI Taxonomy" id="519541"/>
    <lineage>
        <taxon>Eukaryota</taxon>
        <taxon>Metazoa</taxon>
        <taxon>Porifera</taxon>
        <taxon>Demospongiae</taxon>
        <taxon>Heteroscleromorpha</taxon>
        <taxon>Tetractinellida</taxon>
        <taxon>Astrophorina</taxon>
        <taxon>Geodiidae</taxon>
        <taxon>Geodia</taxon>
    </lineage>
</organism>
<accession>A0AA35RQY5</accession>
<proteinExistence type="predicted"/>
<comment type="caution">
    <text evidence="2">The sequence shown here is derived from an EMBL/GenBank/DDBJ whole genome shotgun (WGS) entry which is preliminary data.</text>
</comment>
<dbReference type="PROSITE" id="PS50989">
    <property type="entry name" value="COA_CT_CTER"/>
    <property type="match status" value="1"/>
</dbReference>
<gene>
    <name evidence="2" type="ORF">GBAR_LOCUS9474</name>
</gene>
<dbReference type="InterPro" id="IPR051047">
    <property type="entry name" value="AccD/PCCB"/>
</dbReference>
<dbReference type="PANTHER" id="PTHR43842">
    <property type="entry name" value="PROPIONYL-COA CARBOXYLASE BETA CHAIN"/>
    <property type="match status" value="1"/>
</dbReference>
<sequence length="188" mass="20814">MFLAGSLDVDASDKAARFIRFCDAFNIPIVTLMDVPGFFPGRQQEEKGIIRHGAKMLYAYAEATVPKITIVLRKGYGGAKQAMCTREMGADQLWLWPGVELAVMGGGGAVNVLYRREIAASDDPERTRAEKMAEFAERFNGPFEAVSKQFSQAAIQPADTRARLTRTLALLRHKKETRPAKKHGLMPV</sequence>
<evidence type="ECO:0000313" key="2">
    <source>
        <dbReference type="EMBL" id="CAI8015258.1"/>
    </source>
</evidence>
<dbReference type="SUPFAM" id="SSF52096">
    <property type="entry name" value="ClpP/crotonase"/>
    <property type="match status" value="1"/>
</dbReference>
<dbReference type="EMBL" id="CASHTH010001432">
    <property type="protein sequence ID" value="CAI8015258.1"/>
    <property type="molecule type" value="Genomic_DNA"/>
</dbReference>
<dbReference type="Gene3D" id="3.90.226.10">
    <property type="entry name" value="2-enoyl-CoA Hydratase, Chain A, domain 1"/>
    <property type="match status" value="1"/>
</dbReference>
<protein>
    <submittedName>
        <fullName evidence="2">Methylmalonyl-CoA carboxyltransferase 12S subunit</fullName>
    </submittedName>
</protein>
<feature type="domain" description="CoA carboxyltransferase C-terminal" evidence="1">
    <location>
        <begin position="1"/>
        <end position="182"/>
    </location>
</feature>
<name>A0AA35RQY5_GEOBA</name>